<comment type="caution">
    <text evidence="2">The sequence shown here is derived from an EMBL/GenBank/DDBJ whole genome shotgun (WGS) entry which is preliminary data.</text>
</comment>
<feature type="transmembrane region" description="Helical" evidence="1">
    <location>
        <begin position="30"/>
        <end position="48"/>
    </location>
</feature>
<keyword evidence="1" id="KW-1133">Transmembrane helix</keyword>
<evidence type="ECO:0000313" key="2">
    <source>
        <dbReference type="EMBL" id="MBK9718440.1"/>
    </source>
</evidence>
<proteinExistence type="predicted"/>
<accession>A0A9D7S9H6</accession>
<sequence length="119" mass="13188">MKPYQANLFNATLLVILGLWSYSASGRDTHTLIVPALGILLSFFHKPFKAENKTVAHVVVVLTFLILIVLFLPLRNSINAGNNMAILRVVLMIVSCAAAMIVYIRSFIDARKNRLSGDM</sequence>
<dbReference type="EMBL" id="JADKFW010000010">
    <property type="protein sequence ID" value="MBK9718440.1"/>
    <property type="molecule type" value="Genomic_DNA"/>
</dbReference>
<evidence type="ECO:0000313" key="3">
    <source>
        <dbReference type="Proteomes" id="UP000808349"/>
    </source>
</evidence>
<keyword evidence="1" id="KW-0812">Transmembrane</keyword>
<dbReference type="AlphaFoldDB" id="A0A9D7S9H6"/>
<feature type="transmembrane region" description="Helical" evidence="1">
    <location>
        <begin position="55"/>
        <end position="74"/>
    </location>
</feature>
<keyword evidence="1" id="KW-0472">Membrane</keyword>
<feature type="transmembrane region" description="Helical" evidence="1">
    <location>
        <begin position="7"/>
        <end position="24"/>
    </location>
</feature>
<reference evidence="2 3" key="1">
    <citation type="submission" date="2020-10" db="EMBL/GenBank/DDBJ databases">
        <title>Connecting structure to function with the recovery of over 1000 high-quality activated sludge metagenome-assembled genomes encoding full-length rRNA genes using long-read sequencing.</title>
        <authorList>
            <person name="Singleton C.M."/>
            <person name="Petriglieri F."/>
            <person name="Kristensen J.M."/>
            <person name="Kirkegaard R.H."/>
            <person name="Michaelsen T.Y."/>
            <person name="Andersen M.H."/>
            <person name="Karst S.M."/>
            <person name="Dueholm M.S."/>
            <person name="Nielsen P.H."/>
            <person name="Albertsen M."/>
        </authorList>
    </citation>
    <scope>NUCLEOTIDE SEQUENCE [LARGE SCALE GENOMIC DNA]</scope>
    <source>
        <strain evidence="2">Ribe_18-Q3-R11-54_BAT3C.373</strain>
    </source>
</reference>
<protein>
    <recommendedName>
        <fullName evidence="4">Transmembrane protein</fullName>
    </recommendedName>
</protein>
<evidence type="ECO:0008006" key="4">
    <source>
        <dbReference type="Google" id="ProtNLM"/>
    </source>
</evidence>
<evidence type="ECO:0000256" key="1">
    <source>
        <dbReference type="SAM" id="Phobius"/>
    </source>
</evidence>
<name>A0A9D7S9H6_9BACT</name>
<gene>
    <name evidence="2" type="ORF">IPO85_13205</name>
</gene>
<feature type="transmembrane region" description="Helical" evidence="1">
    <location>
        <begin position="86"/>
        <end position="104"/>
    </location>
</feature>
<organism evidence="2 3">
    <name type="scientific">Candidatus Defluviibacterium haderslevense</name>
    <dbReference type="NCBI Taxonomy" id="2981993"/>
    <lineage>
        <taxon>Bacteria</taxon>
        <taxon>Pseudomonadati</taxon>
        <taxon>Bacteroidota</taxon>
        <taxon>Saprospiria</taxon>
        <taxon>Saprospirales</taxon>
        <taxon>Saprospiraceae</taxon>
        <taxon>Candidatus Defluviibacterium</taxon>
    </lineage>
</organism>
<dbReference type="Proteomes" id="UP000808349">
    <property type="component" value="Unassembled WGS sequence"/>
</dbReference>